<dbReference type="Pfam" id="PF13041">
    <property type="entry name" value="PPR_2"/>
    <property type="match status" value="1"/>
</dbReference>
<dbReference type="InterPro" id="IPR011990">
    <property type="entry name" value="TPR-like_helical_dom_sf"/>
</dbReference>
<dbReference type="GO" id="GO:0003723">
    <property type="term" value="F:RNA binding"/>
    <property type="evidence" value="ECO:0007669"/>
    <property type="project" value="InterPro"/>
</dbReference>
<sequence>AIAAAFSQFGRLDRSHKIFETMPERNTVSWNAMLHGYAKNAHAVETLDLYKRMACEGVDPDATTLIATLIACNHIGLLALAIHHFSSMSFDHSIAETIDHYCCMIDILGRAGKIPEAQELLHTMPFQANQVAYTALL</sequence>
<feature type="repeat" description="PPR" evidence="2">
    <location>
        <begin position="26"/>
        <end position="60"/>
    </location>
</feature>
<evidence type="ECO:0000256" key="1">
    <source>
        <dbReference type="ARBA" id="ARBA00022737"/>
    </source>
</evidence>
<reference evidence="3 4" key="1">
    <citation type="journal article" date="2011" name="Science">
        <title>The Selaginella genome identifies genetic changes associated with the evolution of vascular plants.</title>
        <authorList>
            <person name="Banks J.A."/>
            <person name="Nishiyama T."/>
            <person name="Hasebe M."/>
            <person name="Bowman J.L."/>
            <person name="Gribskov M."/>
            <person name="dePamphilis C."/>
            <person name="Albert V.A."/>
            <person name="Aono N."/>
            <person name="Aoyama T."/>
            <person name="Ambrose B.A."/>
            <person name="Ashton N.W."/>
            <person name="Axtell M.J."/>
            <person name="Barker E."/>
            <person name="Barker M.S."/>
            <person name="Bennetzen J.L."/>
            <person name="Bonawitz N.D."/>
            <person name="Chapple C."/>
            <person name="Cheng C."/>
            <person name="Correa L.G."/>
            <person name="Dacre M."/>
            <person name="DeBarry J."/>
            <person name="Dreyer I."/>
            <person name="Elias M."/>
            <person name="Engstrom E.M."/>
            <person name="Estelle M."/>
            <person name="Feng L."/>
            <person name="Finet C."/>
            <person name="Floyd S.K."/>
            <person name="Frommer W.B."/>
            <person name="Fujita T."/>
            <person name="Gramzow L."/>
            <person name="Gutensohn M."/>
            <person name="Harholt J."/>
            <person name="Hattori M."/>
            <person name="Heyl A."/>
            <person name="Hirai T."/>
            <person name="Hiwatashi Y."/>
            <person name="Ishikawa M."/>
            <person name="Iwata M."/>
            <person name="Karol K.G."/>
            <person name="Koehler B."/>
            <person name="Kolukisaoglu U."/>
            <person name="Kubo M."/>
            <person name="Kurata T."/>
            <person name="Lalonde S."/>
            <person name="Li K."/>
            <person name="Li Y."/>
            <person name="Litt A."/>
            <person name="Lyons E."/>
            <person name="Manning G."/>
            <person name="Maruyama T."/>
            <person name="Michael T.P."/>
            <person name="Mikami K."/>
            <person name="Miyazaki S."/>
            <person name="Morinaga S."/>
            <person name="Murata T."/>
            <person name="Mueller-Roeber B."/>
            <person name="Nelson D.R."/>
            <person name="Obara M."/>
            <person name="Oguri Y."/>
            <person name="Olmstead R.G."/>
            <person name="Onodera N."/>
            <person name="Petersen B.L."/>
            <person name="Pils B."/>
            <person name="Prigge M."/>
            <person name="Rensing S.A."/>
            <person name="Riano-Pachon D.M."/>
            <person name="Roberts A.W."/>
            <person name="Sato Y."/>
            <person name="Scheller H.V."/>
            <person name="Schulz B."/>
            <person name="Schulz C."/>
            <person name="Shakirov E.V."/>
            <person name="Shibagaki N."/>
            <person name="Shinohara N."/>
            <person name="Shippen D.E."/>
            <person name="Soerensen I."/>
            <person name="Sotooka R."/>
            <person name="Sugimoto N."/>
            <person name="Sugita M."/>
            <person name="Sumikawa N."/>
            <person name="Tanurdzic M."/>
            <person name="Theissen G."/>
            <person name="Ulvskov P."/>
            <person name="Wakazuki S."/>
            <person name="Weng J.K."/>
            <person name="Willats W.W."/>
            <person name="Wipf D."/>
            <person name="Wolf P.G."/>
            <person name="Yang L."/>
            <person name="Zimmer A.D."/>
            <person name="Zhu Q."/>
            <person name="Mitros T."/>
            <person name="Hellsten U."/>
            <person name="Loque D."/>
            <person name="Otillar R."/>
            <person name="Salamov A."/>
            <person name="Schmutz J."/>
            <person name="Shapiro H."/>
            <person name="Lindquist E."/>
            <person name="Lucas S."/>
            <person name="Rokhsar D."/>
            <person name="Grigoriev I.V."/>
        </authorList>
    </citation>
    <scope>NUCLEOTIDE SEQUENCE [LARGE SCALE GENOMIC DNA]</scope>
</reference>
<dbReference type="EMBL" id="GL377686">
    <property type="protein sequence ID" value="EFJ07325.1"/>
    <property type="molecule type" value="Genomic_DNA"/>
</dbReference>
<dbReference type="OrthoDB" id="767233at2759"/>
<keyword evidence="4" id="KW-1185">Reference proteome</keyword>
<dbReference type="KEGG" id="smo:SELMODRAFT_71953"/>
<dbReference type="PROSITE" id="PS51375">
    <property type="entry name" value="PPR"/>
    <property type="match status" value="1"/>
</dbReference>
<evidence type="ECO:0008006" key="5">
    <source>
        <dbReference type="Google" id="ProtNLM"/>
    </source>
</evidence>
<dbReference type="PANTHER" id="PTHR47926">
    <property type="entry name" value="PENTATRICOPEPTIDE REPEAT-CONTAINING PROTEIN"/>
    <property type="match status" value="1"/>
</dbReference>
<accession>D8T7M3</accession>
<evidence type="ECO:0000313" key="3">
    <source>
        <dbReference type="EMBL" id="EFJ07325.1"/>
    </source>
</evidence>
<dbReference type="Proteomes" id="UP000001514">
    <property type="component" value="Unassembled WGS sequence"/>
</dbReference>
<dbReference type="AlphaFoldDB" id="D8T7M3"/>
<dbReference type="eggNOG" id="KOG4197">
    <property type="taxonomic scope" value="Eukaryota"/>
</dbReference>
<feature type="non-terminal residue" evidence="3">
    <location>
        <position position="1"/>
    </location>
</feature>
<dbReference type="GO" id="GO:0009451">
    <property type="term" value="P:RNA modification"/>
    <property type="evidence" value="ECO:0007669"/>
    <property type="project" value="InterPro"/>
</dbReference>
<dbReference type="NCBIfam" id="TIGR00756">
    <property type="entry name" value="PPR"/>
    <property type="match status" value="1"/>
</dbReference>
<protein>
    <recommendedName>
        <fullName evidence="5">Pentacotripeptide-repeat region of PRORP domain-containing protein</fullName>
    </recommendedName>
</protein>
<dbReference type="InterPro" id="IPR046960">
    <property type="entry name" value="PPR_At4g14850-like_plant"/>
</dbReference>
<organism evidence="4">
    <name type="scientific">Selaginella moellendorffii</name>
    <name type="common">Spikemoss</name>
    <dbReference type="NCBI Taxonomy" id="88036"/>
    <lineage>
        <taxon>Eukaryota</taxon>
        <taxon>Viridiplantae</taxon>
        <taxon>Streptophyta</taxon>
        <taxon>Embryophyta</taxon>
        <taxon>Tracheophyta</taxon>
        <taxon>Lycopodiopsida</taxon>
        <taxon>Selaginellales</taxon>
        <taxon>Selaginellaceae</taxon>
        <taxon>Selaginella</taxon>
    </lineage>
</organism>
<dbReference type="Gene3D" id="1.25.40.10">
    <property type="entry name" value="Tetratricopeptide repeat domain"/>
    <property type="match status" value="1"/>
</dbReference>
<evidence type="ECO:0000313" key="4">
    <source>
        <dbReference type="Proteomes" id="UP000001514"/>
    </source>
</evidence>
<dbReference type="HOGENOM" id="CLU_002706_0_0_1"/>
<name>D8T7M3_SELML</name>
<dbReference type="Gramene" id="EFJ07325">
    <property type="protein sequence ID" value="EFJ07325"/>
    <property type="gene ID" value="SELMODRAFT_71953"/>
</dbReference>
<dbReference type="Pfam" id="PF01535">
    <property type="entry name" value="PPR"/>
    <property type="match status" value="1"/>
</dbReference>
<evidence type="ECO:0000256" key="2">
    <source>
        <dbReference type="PROSITE-ProRule" id="PRU00708"/>
    </source>
</evidence>
<dbReference type="PANTHER" id="PTHR47926:SF533">
    <property type="entry name" value="DYW DOMAIN-CONTAINING PROTEIN"/>
    <property type="match status" value="1"/>
</dbReference>
<feature type="non-terminal residue" evidence="3">
    <location>
        <position position="137"/>
    </location>
</feature>
<dbReference type="InterPro" id="IPR002885">
    <property type="entry name" value="PPR_rpt"/>
</dbReference>
<keyword evidence="1" id="KW-0677">Repeat</keyword>
<proteinExistence type="predicted"/>
<gene>
    <name evidence="3" type="ORF">SELMODRAFT_71953</name>
</gene>
<dbReference type="InParanoid" id="D8T7M3"/>